<dbReference type="InterPro" id="IPR023214">
    <property type="entry name" value="HAD_sf"/>
</dbReference>
<dbReference type="Pfam" id="PF00702">
    <property type="entry name" value="Hydrolase"/>
    <property type="match status" value="1"/>
</dbReference>
<organism evidence="1 2">
    <name type="scientific">Ammonicoccus fulvus</name>
    <dbReference type="NCBI Taxonomy" id="3138240"/>
    <lineage>
        <taxon>Bacteria</taxon>
        <taxon>Bacillati</taxon>
        <taxon>Actinomycetota</taxon>
        <taxon>Actinomycetes</taxon>
        <taxon>Propionibacteriales</taxon>
        <taxon>Propionibacteriaceae</taxon>
        <taxon>Ammonicoccus</taxon>
    </lineage>
</organism>
<dbReference type="PANTHER" id="PTHR43481">
    <property type="entry name" value="FRUCTOSE-1-PHOSPHATE PHOSPHATASE"/>
    <property type="match status" value="1"/>
</dbReference>
<dbReference type="SUPFAM" id="SSF56784">
    <property type="entry name" value="HAD-like"/>
    <property type="match status" value="1"/>
</dbReference>
<sequence length="214" mass="21903">MSPFDRAYAAVVFDMDGTLIISEPAIIRAWTTWAIEYGVTAEQLRGFHGTPTADVVRIVLGDDRAADAIERINALELAEVDGIVPVPGSSAALGVLADRAAIATSCTRPLADARLGASGLPRPAHLVTVDDVQRGKPAPDIFLAAAARLGVPAADCLVVEDAVTGLAAADAAGMDTLAVTTTTPAEQLSAGAVVADLAAVRFEVGPEGVRVRPA</sequence>
<dbReference type="InterPro" id="IPR006439">
    <property type="entry name" value="HAD-SF_hydro_IA"/>
</dbReference>
<dbReference type="Gene3D" id="1.10.150.240">
    <property type="entry name" value="Putative phosphatase, domain 2"/>
    <property type="match status" value="1"/>
</dbReference>
<dbReference type="PRINTS" id="PR00413">
    <property type="entry name" value="HADHALOGNASE"/>
</dbReference>
<dbReference type="InterPro" id="IPR036412">
    <property type="entry name" value="HAD-like_sf"/>
</dbReference>
<dbReference type="InterPro" id="IPR051806">
    <property type="entry name" value="HAD-like_SPP"/>
</dbReference>
<keyword evidence="2" id="KW-1185">Reference proteome</keyword>
<protein>
    <submittedName>
        <fullName evidence="1">HAD-IA family hydrolase</fullName>
    </submittedName>
</protein>
<dbReference type="EMBL" id="CP154795">
    <property type="protein sequence ID" value="XAN06283.1"/>
    <property type="molecule type" value="Genomic_DNA"/>
</dbReference>
<keyword evidence="1" id="KW-0378">Hydrolase</keyword>
<dbReference type="NCBIfam" id="TIGR01509">
    <property type="entry name" value="HAD-SF-IA-v3"/>
    <property type="match status" value="1"/>
</dbReference>
<proteinExistence type="predicted"/>
<dbReference type="GO" id="GO:0016787">
    <property type="term" value="F:hydrolase activity"/>
    <property type="evidence" value="ECO:0007669"/>
    <property type="project" value="UniProtKB-KW"/>
</dbReference>
<dbReference type="Proteomes" id="UP001442841">
    <property type="component" value="Chromosome"/>
</dbReference>
<reference evidence="1 2" key="1">
    <citation type="submission" date="2024-04" db="EMBL/GenBank/DDBJ databases">
        <title>Isolation of an actinomycete strain from pig manure.</title>
        <authorList>
            <person name="Gong T."/>
            <person name="Yu Z."/>
            <person name="An M."/>
            <person name="Wei C."/>
            <person name="Yang W."/>
            <person name="Liu L."/>
        </authorList>
    </citation>
    <scope>NUCLEOTIDE SEQUENCE [LARGE SCALE GENOMIC DNA]</scope>
    <source>
        <strain evidence="1 2">ZF39</strain>
    </source>
</reference>
<dbReference type="InterPro" id="IPR023198">
    <property type="entry name" value="PGP-like_dom2"/>
</dbReference>
<dbReference type="RefSeq" id="WP_425307717.1">
    <property type="nucleotide sequence ID" value="NZ_CP154795.1"/>
</dbReference>
<evidence type="ECO:0000313" key="1">
    <source>
        <dbReference type="EMBL" id="XAN06283.1"/>
    </source>
</evidence>
<dbReference type="Gene3D" id="3.40.50.1000">
    <property type="entry name" value="HAD superfamily/HAD-like"/>
    <property type="match status" value="1"/>
</dbReference>
<dbReference type="PANTHER" id="PTHR43481:SF4">
    <property type="entry name" value="GLYCEROL-1-PHOSPHATE PHOSPHOHYDROLASE 1-RELATED"/>
    <property type="match status" value="1"/>
</dbReference>
<dbReference type="SFLD" id="SFLDS00003">
    <property type="entry name" value="Haloacid_Dehalogenase"/>
    <property type="match status" value="1"/>
</dbReference>
<accession>A0ABZ3FJS3</accession>
<evidence type="ECO:0000313" key="2">
    <source>
        <dbReference type="Proteomes" id="UP001442841"/>
    </source>
</evidence>
<name>A0ABZ3FJS3_9ACTN</name>
<gene>
    <name evidence="1" type="ORF">AADG42_02835</name>
</gene>
<dbReference type="SFLD" id="SFLDG01129">
    <property type="entry name" value="C1.5:_HAD__Beta-PGM__Phosphata"/>
    <property type="match status" value="1"/>
</dbReference>